<comment type="caution">
    <text evidence="1">The sequence shown here is derived from an EMBL/GenBank/DDBJ whole genome shotgun (WGS) entry which is preliminary data.</text>
</comment>
<protein>
    <submittedName>
        <fullName evidence="1">Uncharacterized protein</fullName>
    </submittedName>
</protein>
<dbReference type="AlphaFoldDB" id="A0A373FB41"/>
<dbReference type="EMBL" id="QURR01000029">
    <property type="protein sequence ID" value="RGE41364.1"/>
    <property type="molecule type" value="Genomic_DNA"/>
</dbReference>
<proteinExistence type="predicted"/>
<evidence type="ECO:0000313" key="1">
    <source>
        <dbReference type="EMBL" id="RGE41364.1"/>
    </source>
</evidence>
<sequence>MPEIKVDCEIYLMKMEEESPATTAQRGIELLNELIALQTTMDGVQRASVGEFGHMDDYSRRVHEIGFFMQSAALAMPVIQQLNDLGRTLSELGHVKVDYGDTYADRALQFLRQQVQSKKEIPC</sequence>
<organism evidence="1 2">
    <name type="scientific">Comamonas testosteroni</name>
    <name type="common">Pseudomonas testosteroni</name>
    <dbReference type="NCBI Taxonomy" id="285"/>
    <lineage>
        <taxon>Bacteria</taxon>
        <taxon>Pseudomonadati</taxon>
        <taxon>Pseudomonadota</taxon>
        <taxon>Betaproteobacteria</taxon>
        <taxon>Burkholderiales</taxon>
        <taxon>Comamonadaceae</taxon>
        <taxon>Comamonas</taxon>
    </lineage>
</organism>
<keyword evidence="2" id="KW-1185">Reference proteome</keyword>
<gene>
    <name evidence="1" type="ORF">DZC30_18825</name>
</gene>
<accession>A0A373FB41</accession>
<name>A0A373FB41_COMTE</name>
<evidence type="ECO:0000313" key="2">
    <source>
        <dbReference type="Proteomes" id="UP000261948"/>
    </source>
</evidence>
<reference evidence="1 2" key="1">
    <citation type="submission" date="2018-08" db="EMBL/GenBank/DDBJ databases">
        <title>Comamonas testosteroni strain SWCO2.</title>
        <authorList>
            <person name="Jiang N."/>
            <person name="Zhang X.Z."/>
        </authorList>
    </citation>
    <scope>NUCLEOTIDE SEQUENCE [LARGE SCALE GENOMIC DNA]</scope>
    <source>
        <strain evidence="1 2">SWCO2</strain>
    </source>
</reference>
<dbReference type="Proteomes" id="UP000261948">
    <property type="component" value="Unassembled WGS sequence"/>
</dbReference>